<dbReference type="AlphaFoldDB" id="A0AAI8V9T4"/>
<feature type="region of interest" description="Disordered" evidence="1">
    <location>
        <begin position="147"/>
        <end position="201"/>
    </location>
</feature>
<evidence type="ECO:0000313" key="4">
    <source>
        <dbReference type="Proteomes" id="UP001295740"/>
    </source>
</evidence>
<protein>
    <submittedName>
        <fullName evidence="3">Uu.00g038420.m01.CDS01</fullName>
    </submittedName>
</protein>
<gene>
    <name evidence="3" type="ORF">KHLLAP_LOCUS1457</name>
</gene>
<sequence>MLSLALLLVLSFGRCAQNPAKPNPEHYAPVAVASNHKRQAMTCEQTYGPETQQCGGVTSTFCYDPSIGQTCCPLDNGFCDEGEYCAPVAGYCCLEGEDLPTCAENAGFVLPGSASISPTTSVSMFDDATTIAPDPTVSPFLNVPPTSTTMSMPDGIPSTLTTAPTSTRTADSPDTNSDVGVDNDSAADADAADGTGMPMTTSSITAPAPAVASNTTTLPPFVQVSVAVKGDRLLCSAVTLLGVFFTGFF</sequence>
<name>A0AAI8V9T4_9PEZI</name>
<feature type="signal peptide" evidence="2">
    <location>
        <begin position="1"/>
        <end position="16"/>
    </location>
</feature>
<dbReference type="Proteomes" id="UP001295740">
    <property type="component" value="Unassembled WGS sequence"/>
</dbReference>
<feature type="compositionally biased region" description="Low complexity" evidence="1">
    <location>
        <begin position="157"/>
        <end position="184"/>
    </location>
</feature>
<keyword evidence="4" id="KW-1185">Reference proteome</keyword>
<comment type="caution">
    <text evidence="3">The sequence shown here is derived from an EMBL/GenBank/DDBJ whole genome shotgun (WGS) entry which is preliminary data.</text>
</comment>
<keyword evidence="2" id="KW-0732">Signal</keyword>
<reference evidence="3" key="1">
    <citation type="submission" date="2023-10" db="EMBL/GenBank/DDBJ databases">
        <authorList>
            <person name="Hackl T."/>
        </authorList>
    </citation>
    <scope>NUCLEOTIDE SEQUENCE</scope>
</reference>
<accession>A0AAI8V9T4</accession>
<evidence type="ECO:0000256" key="1">
    <source>
        <dbReference type="SAM" id="MobiDB-lite"/>
    </source>
</evidence>
<feature type="chain" id="PRO_5042597141" evidence="2">
    <location>
        <begin position="17"/>
        <end position="249"/>
    </location>
</feature>
<dbReference type="EMBL" id="CAUWAG010000003">
    <property type="protein sequence ID" value="CAJ2500989.1"/>
    <property type="molecule type" value="Genomic_DNA"/>
</dbReference>
<organism evidence="3 4">
    <name type="scientific">Anthostomella pinea</name>
    <dbReference type="NCBI Taxonomy" id="933095"/>
    <lineage>
        <taxon>Eukaryota</taxon>
        <taxon>Fungi</taxon>
        <taxon>Dikarya</taxon>
        <taxon>Ascomycota</taxon>
        <taxon>Pezizomycotina</taxon>
        <taxon>Sordariomycetes</taxon>
        <taxon>Xylariomycetidae</taxon>
        <taxon>Xylariales</taxon>
        <taxon>Xylariaceae</taxon>
        <taxon>Anthostomella</taxon>
    </lineage>
</organism>
<evidence type="ECO:0000313" key="3">
    <source>
        <dbReference type="EMBL" id="CAJ2500989.1"/>
    </source>
</evidence>
<evidence type="ECO:0000256" key="2">
    <source>
        <dbReference type="SAM" id="SignalP"/>
    </source>
</evidence>
<proteinExistence type="predicted"/>